<dbReference type="EMBL" id="CABPSA010000002">
    <property type="protein sequence ID" value="VVD85575.1"/>
    <property type="molecule type" value="Genomic_DNA"/>
</dbReference>
<dbReference type="Proteomes" id="UP001058980">
    <property type="component" value="Chromosome"/>
</dbReference>
<name>A0A5E4TCC7_9BURK</name>
<accession>A0A5E4TCC7</accession>
<gene>
    <name evidence="1" type="ORF">NTU39_25680</name>
    <name evidence="2" type="ORF">PCO31010_01356</name>
</gene>
<keyword evidence="4" id="KW-1185">Reference proteome</keyword>
<evidence type="ECO:0000313" key="2">
    <source>
        <dbReference type="EMBL" id="VVD85575.1"/>
    </source>
</evidence>
<dbReference type="Proteomes" id="UP000343335">
    <property type="component" value="Unassembled WGS sequence"/>
</dbReference>
<protein>
    <submittedName>
        <fullName evidence="2">Uncharacterized protein</fullName>
    </submittedName>
</protein>
<dbReference type="OrthoDB" id="3251881at2"/>
<reference evidence="2 3" key="1">
    <citation type="submission" date="2019-08" db="EMBL/GenBank/DDBJ databases">
        <authorList>
            <person name="Peeters C."/>
        </authorList>
    </citation>
    <scope>NUCLEOTIDE SEQUENCE [LARGE SCALE GENOMIC DNA]</scope>
    <source>
        <strain evidence="2 3">LMG 31010</strain>
    </source>
</reference>
<dbReference type="AlphaFoldDB" id="A0A5E4TCC7"/>
<reference evidence="1" key="2">
    <citation type="submission" date="2022-08" db="EMBL/GenBank/DDBJ databases">
        <title>Multi-unit outbreak of Pandoraea commovens among non-cystic fibrosis intensive care patients from 2019 to 2021 in Berlin, Germany.</title>
        <authorList>
            <person name="Menzel P."/>
        </authorList>
    </citation>
    <scope>NUCLEOTIDE SEQUENCE</scope>
    <source>
        <strain evidence="1">LB-19-202-79</strain>
    </source>
</reference>
<evidence type="ECO:0000313" key="4">
    <source>
        <dbReference type="Proteomes" id="UP001058980"/>
    </source>
</evidence>
<evidence type="ECO:0000313" key="3">
    <source>
        <dbReference type="Proteomes" id="UP000343335"/>
    </source>
</evidence>
<sequence>MSESLQGKQALLIAPRFFGYDQEIRAELERRGAKVDVLADRPFDTPFMTAVTRFRRDWVIGAATRLYKQSLETFGRTHYDLIFVVNGQTLSPEMLRFLRAAYPGARFVLYMWDSMDNRAAVLPNLPLFDRTLSFDRKSAQTYGMVFRPLFFSSGFEQTPVESDSHEYDLSFIGTAHTDRWAVASRVKQAVPAKTNCFFYLYLQAPWVYWAYRVTNATMRQAPKSDFRFAPVAKSDVQSVFRRSLGILDIEHPSQTGLTIRTLETLGAQKKLVTTNQRIRDYDFYDASNVCCIDRHRPEIPADFLTTPYRASAPEIYRKYSIAGWMDETLED</sequence>
<proteinExistence type="predicted"/>
<dbReference type="EMBL" id="CP102780">
    <property type="protein sequence ID" value="UVA79338.1"/>
    <property type="molecule type" value="Genomic_DNA"/>
</dbReference>
<evidence type="ECO:0000313" key="1">
    <source>
        <dbReference type="EMBL" id="UVA79338.1"/>
    </source>
</evidence>
<dbReference type="RefSeq" id="WP_150663593.1">
    <property type="nucleotide sequence ID" value="NZ_CABPSA010000002.1"/>
</dbReference>
<organism evidence="2 3">
    <name type="scientific">Pandoraea commovens</name>
    <dbReference type="NCBI Taxonomy" id="2508289"/>
    <lineage>
        <taxon>Bacteria</taxon>
        <taxon>Pseudomonadati</taxon>
        <taxon>Pseudomonadota</taxon>
        <taxon>Betaproteobacteria</taxon>
        <taxon>Burkholderiales</taxon>
        <taxon>Burkholderiaceae</taxon>
        <taxon>Pandoraea</taxon>
    </lineage>
</organism>